<protein>
    <submittedName>
        <fullName evidence="1">Uncharacterized protein</fullName>
    </submittedName>
</protein>
<sequence length="218" mass="24826">MTDMSRNVFHKDAFNKLPVTATRVVSLVKSFFMDHARLPAVNLINTNVLVVMNNRFSEEMDGRPARKSDLYRAGSRRTYGVFAGMMPGKIEPYIVSSSYIFLQFAWIQMPSCHLPRITYQDAWLYGTRAENEAYYNNWRAILEGLGYPLRDAKRAAFIREVEGNAIYELPDPAGIDRNEIAAFEELIPRPPPAVIIDPTVEPAPRPANFPNARMIILE</sequence>
<evidence type="ECO:0000313" key="1">
    <source>
        <dbReference type="EMBL" id="KAL3407531.1"/>
    </source>
</evidence>
<proteinExistence type="predicted"/>
<comment type="caution">
    <text evidence="1">The sequence shown here is derived from an EMBL/GenBank/DDBJ whole genome shotgun (WGS) entry which is preliminary data.</text>
</comment>
<dbReference type="Proteomes" id="UP001627154">
    <property type="component" value="Unassembled WGS sequence"/>
</dbReference>
<reference evidence="1 2" key="1">
    <citation type="journal article" date="2024" name="bioRxiv">
        <title>A reference genome for Trichogramma kaykai: A tiny desert-dwelling parasitoid wasp with competing sex-ratio distorters.</title>
        <authorList>
            <person name="Culotta J."/>
            <person name="Lindsey A.R."/>
        </authorList>
    </citation>
    <scope>NUCLEOTIDE SEQUENCE [LARGE SCALE GENOMIC DNA]</scope>
    <source>
        <strain evidence="1 2">KSX58</strain>
    </source>
</reference>
<gene>
    <name evidence="1" type="ORF">TKK_000213</name>
</gene>
<name>A0ABD2XS39_9HYME</name>
<dbReference type="EMBL" id="JBJJXI010000003">
    <property type="protein sequence ID" value="KAL3407531.1"/>
    <property type="molecule type" value="Genomic_DNA"/>
</dbReference>
<dbReference type="AlphaFoldDB" id="A0ABD2XS39"/>
<evidence type="ECO:0000313" key="2">
    <source>
        <dbReference type="Proteomes" id="UP001627154"/>
    </source>
</evidence>
<organism evidence="1 2">
    <name type="scientific">Trichogramma kaykai</name>
    <dbReference type="NCBI Taxonomy" id="54128"/>
    <lineage>
        <taxon>Eukaryota</taxon>
        <taxon>Metazoa</taxon>
        <taxon>Ecdysozoa</taxon>
        <taxon>Arthropoda</taxon>
        <taxon>Hexapoda</taxon>
        <taxon>Insecta</taxon>
        <taxon>Pterygota</taxon>
        <taxon>Neoptera</taxon>
        <taxon>Endopterygota</taxon>
        <taxon>Hymenoptera</taxon>
        <taxon>Apocrita</taxon>
        <taxon>Proctotrupomorpha</taxon>
        <taxon>Chalcidoidea</taxon>
        <taxon>Trichogrammatidae</taxon>
        <taxon>Trichogramma</taxon>
    </lineage>
</organism>
<accession>A0ABD2XS39</accession>
<keyword evidence="2" id="KW-1185">Reference proteome</keyword>